<evidence type="ECO:0000313" key="6">
    <source>
        <dbReference type="Proteomes" id="UP000261520"/>
    </source>
</evidence>
<dbReference type="STRING" id="409849.ENSPMGP00000007908"/>
<keyword evidence="6" id="KW-1185">Reference proteome</keyword>
<dbReference type="FunFam" id="3.30.565.10:FF:000035">
    <property type="entry name" value="MORC family CW-type zinc finger protein 4"/>
    <property type="match status" value="1"/>
</dbReference>
<feature type="domain" description="Morc S5" evidence="4">
    <location>
        <begin position="251"/>
        <end position="296"/>
    </location>
</feature>
<dbReference type="PANTHER" id="PTHR23336:SF22">
    <property type="entry name" value="MORC FAMILY CW-TYPE ZINC FINGER PROTEIN 4"/>
    <property type="match status" value="1"/>
</dbReference>
<organism evidence="5 6">
    <name type="scientific">Periophthalmus magnuspinnatus</name>
    <dbReference type="NCBI Taxonomy" id="409849"/>
    <lineage>
        <taxon>Eukaryota</taxon>
        <taxon>Metazoa</taxon>
        <taxon>Chordata</taxon>
        <taxon>Craniata</taxon>
        <taxon>Vertebrata</taxon>
        <taxon>Euteleostomi</taxon>
        <taxon>Actinopterygii</taxon>
        <taxon>Neopterygii</taxon>
        <taxon>Teleostei</taxon>
        <taxon>Neoteleostei</taxon>
        <taxon>Acanthomorphata</taxon>
        <taxon>Gobiaria</taxon>
        <taxon>Gobiiformes</taxon>
        <taxon>Gobioidei</taxon>
        <taxon>Gobiidae</taxon>
        <taxon>Oxudercinae</taxon>
        <taxon>Periophthalmus</taxon>
    </lineage>
</organism>
<dbReference type="InterPro" id="IPR041006">
    <property type="entry name" value="Morc_S5"/>
</dbReference>
<protein>
    <recommendedName>
        <fullName evidence="4">Morc S5 domain-containing protein</fullName>
    </recommendedName>
</protein>
<dbReference type="Pfam" id="PF13589">
    <property type="entry name" value="HATPase_c_3"/>
    <property type="match status" value="1"/>
</dbReference>
<name>A0A3B3ZT84_9GOBI</name>
<dbReference type="AlphaFoldDB" id="A0A3B3ZT84"/>
<reference evidence="5" key="1">
    <citation type="submission" date="2025-08" db="UniProtKB">
        <authorList>
            <consortium name="Ensembl"/>
        </authorList>
    </citation>
    <scope>IDENTIFICATION</scope>
</reference>
<reference evidence="5" key="2">
    <citation type="submission" date="2025-09" db="UniProtKB">
        <authorList>
            <consortium name="Ensembl"/>
        </authorList>
    </citation>
    <scope>IDENTIFICATION</scope>
</reference>
<evidence type="ECO:0000256" key="1">
    <source>
        <dbReference type="ARBA" id="ARBA00004123"/>
    </source>
</evidence>
<keyword evidence="2" id="KW-0175">Coiled coil</keyword>
<dbReference type="InterPro" id="IPR036890">
    <property type="entry name" value="HATPase_C_sf"/>
</dbReference>
<proteinExistence type="predicted"/>
<dbReference type="Pfam" id="PF17942">
    <property type="entry name" value="Morc6_S5"/>
    <property type="match status" value="1"/>
</dbReference>
<dbReference type="Ensembl" id="ENSPMGT00000008417.1">
    <property type="protein sequence ID" value="ENSPMGP00000007908.1"/>
    <property type="gene ID" value="ENSPMGG00000006552.1"/>
</dbReference>
<dbReference type="InterPro" id="IPR045261">
    <property type="entry name" value="MORC_ATPase"/>
</dbReference>
<evidence type="ECO:0000256" key="2">
    <source>
        <dbReference type="ARBA" id="ARBA00023054"/>
    </source>
</evidence>
<dbReference type="PANTHER" id="PTHR23336">
    <property type="entry name" value="ZINC FINGER CW-TYPE COILED-COIL DOMAIN PROTEIN 3"/>
    <property type="match status" value="1"/>
</dbReference>
<comment type="subcellular location">
    <subcellularLocation>
        <location evidence="1">Nucleus</location>
    </subcellularLocation>
</comment>
<dbReference type="GO" id="GO:0016887">
    <property type="term" value="F:ATP hydrolysis activity"/>
    <property type="evidence" value="ECO:0007669"/>
    <property type="project" value="InterPro"/>
</dbReference>
<evidence type="ECO:0000256" key="3">
    <source>
        <dbReference type="ARBA" id="ARBA00023242"/>
    </source>
</evidence>
<sequence>MANYTEQGIRLSSMCPTFLNSNSTSHTWPFSAVAELIDNAADPGVFAKQIWINVHEEADHLCMTFTDNGGGMTPNKLHKMLSFGFTDKRGGRTSVPAIGVYGNGFKSGSMRLGRDALIFTKSGGCQSVGMLSQTYLENIKAQSVIVPIVPFNQQTNILYSLVVTEDSEASLAAILKHSIVSSQEQIQTHFDSIPSNKGTKILIWNLRRAKDGNPEMDFETDPTDFRLPEIQIKELQKNEHQSHCLIINMFVLQAYLSILYLRPRIQIILRGKMIPTKMVSQQLAHVEYDVYKPHFSVSFHFTFAPERK</sequence>
<evidence type="ECO:0000313" key="5">
    <source>
        <dbReference type="Ensembl" id="ENSPMGP00000007908.1"/>
    </source>
</evidence>
<evidence type="ECO:0000259" key="4">
    <source>
        <dbReference type="Pfam" id="PF17942"/>
    </source>
</evidence>
<accession>A0A3B3ZT84</accession>
<dbReference type="Gene3D" id="3.30.565.10">
    <property type="entry name" value="Histidine kinase-like ATPase, C-terminal domain"/>
    <property type="match status" value="1"/>
</dbReference>
<dbReference type="GO" id="GO:0005654">
    <property type="term" value="C:nucleoplasm"/>
    <property type="evidence" value="ECO:0007669"/>
    <property type="project" value="TreeGrafter"/>
</dbReference>
<dbReference type="Proteomes" id="UP000261520">
    <property type="component" value="Unplaced"/>
</dbReference>
<keyword evidence="3" id="KW-0539">Nucleus</keyword>
<dbReference type="SUPFAM" id="SSF55874">
    <property type="entry name" value="ATPase domain of HSP90 chaperone/DNA topoisomerase II/histidine kinase"/>
    <property type="match status" value="1"/>
</dbReference>